<comment type="caution">
    <text evidence="4">The sequence shown here is derived from an EMBL/GenBank/DDBJ whole genome shotgun (WGS) entry which is preliminary data.</text>
</comment>
<evidence type="ECO:0000259" key="3">
    <source>
        <dbReference type="Pfam" id="PF20597"/>
    </source>
</evidence>
<evidence type="ECO:0000256" key="2">
    <source>
        <dbReference type="SAM" id="SignalP"/>
    </source>
</evidence>
<dbReference type="InterPro" id="IPR026588">
    <property type="entry name" value="Choice_anch_A"/>
</dbReference>
<dbReference type="EMBL" id="SACS01000007">
    <property type="protein sequence ID" value="RVU39999.1"/>
    <property type="molecule type" value="Genomic_DNA"/>
</dbReference>
<dbReference type="Proteomes" id="UP000283077">
    <property type="component" value="Unassembled WGS sequence"/>
</dbReference>
<dbReference type="OrthoDB" id="5755975at2"/>
<gene>
    <name evidence="4" type="ORF">EOE67_08825</name>
</gene>
<accession>A0A437QZS7</accession>
<reference evidence="4 5" key="1">
    <citation type="submission" date="2019-01" db="EMBL/GenBank/DDBJ databases">
        <authorList>
            <person name="Chen W.-M."/>
        </authorList>
    </citation>
    <scope>NUCLEOTIDE SEQUENCE [LARGE SCALE GENOMIC DNA]</scope>
    <source>
        <strain evidence="4 5">KYPC3</strain>
    </source>
</reference>
<protein>
    <submittedName>
        <fullName evidence="4">Choice-of-anchor A family protein</fullName>
    </submittedName>
</protein>
<evidence type="ECO:0000313" key="5">
    <source>
        <dbReference type="Proteomes" id="UP000283077"/>
    </source>
</evidence>
<keyword evidence="1" id="KW-0812">Transmembrane</keyword>
<sequence>MKKLPLFSAIFSLLLSPLGFAAQINLGQAAEYNAFVQNNFQVSSSDTQGRIAVGGNFIVKPHQYSHDKTNAGYSVGDMVHAPGTPSLVVGGNIELHAQGGGLQIHNTGIDHGTAVYSGTLVNGHKIGSGTASKVNKSELPVDFDAAFKHLNTLSDQLAAMTASATTTPGANATLTFRPAVPTADKVYVFELTQEMLDSSYGINIEGVESDALVVFNVTNTTGYAMKNYSNGGFCKTGDTSCAVLKLETVKFNGVNTAGDTSKDRNASPLAKQVLFNFNDLSNVKLASNVFGTVLAPKAAIHSTTAPIWGQVIANSWVGNAQINVGPLTPRDDGTPDVAAPPVVALFLAALASLLWFRRRQLFPSTAIVQPQFA</sequence>
<feature type="signal peptide" evidence="2">
    <location>
        <begin position="1"/>
        <end position="21"/>
    </location>
</feature>
<keyword evidence="1" id="KW-0472">Membrane</keyword>
<evidence type="ECO:0000256" key="1">
    <source>
        <dbReference type="SAM" id="Phobius"/>
    </source>
</evidence>
<feature type="chain" id="PRO_5019161642" evidence="2">
    <location>
        <begin position="22"/>
        <end position="373"/>
    </location>
</feature>
<feature type="domain" description="Choice-of-anchor A" evidence="3">
    <location>
        <begin position="26"/>
        <end position="323"/>
    </location>
</feature>
<dbReference type="AlphaFoldDB" id="A0A437QZS7"/>
<organism evidence="4 5">
    <name type="scientific">Rheinheimera riviphila</name>
    <dbReference type="NCBI Taxonomy" id="1834037"/>
    <lineage>
        <taxon>Bacteria</taxon>
        <taxon>Pseudomonadati</taxon>
        <taxon>Pseudomonadota</taxon>
        <taxon>Gammaproteobacteria</taxon>
        <taxon>Chromatiales</taxon>
        <taxon>Chromatiaceae</taxon>
        <taxon>Rheinheimera</taxon>
    </lineage>
</organism>
<keyword evidence="5" id="KW-1185">Reference proteome</keyword>
<dbReference type="RefSeq" id="WP_127698728.1">
    <property type="nucleotide sequence ID" value="NZ_SACS01000007.1"/>
</dbReference>
<dbReference type="NCBIfam" id="TIGR04215">
    <property type="entry name" value="choice_anch_A"/>
    <property type="match status" value="1"/>
</dbReference>
<keyword evidence="1" id="KW-1133">Transmembrane helix</keyword>
<proteinExistence type="predicted"/>
<name>A0A437QZS7_9GAMM</name>
<evidence type="ECO:0000313" key="4">
    <source>
        <dbReference type="EMBL" id="RVU39999.1"/>
    </source>
</evidence>
<feature type="transmembrane region" description="Helical" evidence="1">
    <location>
        <begin position="337"/>
        <end position="356"/>
    </location>
</feature>
<keyword evidence="2" id="KW-0732">Signal</keyword>
<dbReference type="Pfam" id="PF20597">
    <property type="entry name" value="pAdhesive_15"/>
    <property type="match status" value="1"/>
</dbReference>